<evidence type="ECO:0000313" key="1">
    <source>
        <dbReference type="EMBL" id="SBV61258.1"/>
    </source>
</evidence>
<gene>
    <name evidence="1" type="ORF">KM92CIT3_120048</name>
</gene>
<dbReference type="AlphaFoldDB" id="A0A212I3T2"/>
<reference evidence="1" key="1">
    <citation type="submission" date="2016-04" db="EMBL/GenBank/DDBJ databases">
        <authorList>
            <person name="Evans L.H."/>
            <person name="Alamgir A."/>
            <person name="Owens N."/>
            <person name="Weber N.D."/>
            <person name="Virtaneva K."/>
            <person name="Barbian K."/>
            <person name="Babar A."/>
            <person name="Rosenke K."/>
        </authorList>
    </citation>
    <scope>NUCLEOTIDE SEQUENCE</scope>
    <source>
        <strain evidence="1">92-3</strain>
    </source>
</reference>
<dbReference type="EMBL" id="FLUB01000004">
    <property type="protein sequence ID" value="SBV61258.1"/>
    <property type="molecule type" value="Genomic_DNA"/>
</dbReference>
<sequence>MTTITRFTTEQLIARADHLLCVGKAFIAEHPEYDGMAKDVELFKIALASLTAESIGITDRSEIECLKRGEMANVMPPDYKGVDAGDEVYVYAAPPAPVVHQEPIAWLNDAYLARGVVDGEAGSQDAGPGYIPVYREPKK</sequence>
<protein>
    <submittedName>
        <fullName evidence="1">Uncharacterized protein</fullName>
    </submittedName>
</protein>
<organism evidence="1">
    <name type="scientific">uncultured Citrobacter sp</name>
    <dbReference type="NCBI Taxonomy" id="200446"/>
    <lineage>
        <taxon>Bacteria</taxon>
        <taxon>Pseudomonadati</taxon>
        <taxon>Pseudomonadota</taxon>
        <taxon>Gammaproteobacteria</taxon>
        <taxon>Enterobacterales</taxon>
        <taxon>Enterobacteriaceae</taxon>
        <taxon>Citrobacter</taxon>
        <taxon>environmental samples</taxon>
    </lineage>
</organism>
<accession>A0A212I3T2</accession>
<name>A0A212I3T2_9ENTR</name>
<proteinExistence type="predicted"/>